<proteinExistence type="predicted"/>
<dbReference type="Proteomes" id="UP001359485">
    <property type="component" value="Unassembled WGS sequence"/>
</dbReference>
<comment type="caution">
    <text evidence="3">The sequence shown here is derived from an EMBL/GenBank/DDBJ whole genome shotgun (WGS) entry which is preliminary data.</text>
</comment>
<evidence type="ECO:0000313" key="3">
    <source>
        <dbReference type="EMBL" id="KAK6622914.1"/>
    </source>
</evidence>
<dbReference type="SMART" id="SM00355">
    <property type="entry name" value="ZnF_C2H2"/>
    <property type="match status" value="2"/>
</dbReference>
<accession>A0AAN8P6E3</accession>
<dbReference type="PROSITE" id="PS50157">
    <property type="entry name" value="ZINC_FINGER_C2H2_2"/>
    <property type="match status" value="1"/>
</dbReference>
<feature type="domain" description="C2H2-type" evidence="2">
    <location>
        <begin position="34"/>
        <end position="62"/>
    </location>
</feature>
<protein>
    <recommendedName>
        <fullName evidence="2">C2H2-type domain-containing protein</fullName>
    </recommendedName>
</protein>
<dbReference type="InterPro" id="IPR013087">
    <property type="entry name" value="Znf_C2H2_type"/>
</dbReference>
<gene>
    <name evidence="3" type="ORF">RUM43_008765</name>
    <name evidence="4" type="ORF">RUM44_007233</name>
</gene>
<dbReference type="AlphaFoldDB" id="A0AAN8P6E3"/>
<keyword evidence="1" id="KW-0862">Zinc</keyword>
<reference evidence="3 6" key="1">
    <citation type="submission" date="2023-10" db="EMBL/GenBank/DDBJ databases">
        <title>Genomes of two closely related lineages of the louse Polyplax serrata with different host specificities.</title>
        <authorList>
            <person name="Martinu J."/>
            <person name="Tarabai H."/>
            <person name="Stefka J."/>
            <person name="Hypsa V."/>
        </authorList>
    </citation>
    <scope>NUCLEOTIDE SEQUENCE [LARGE SCALE GENOMIC DNA]</scope>
    <source>
        <strain evidence="4">98ZLc_SE</strain>
        <strain evidence="3">HR10_N</strain>
    </source>
</reference>
<evidence type="ECO:0000313" key="6">
    <source>
        <dbReference type="Proteomes" id="UP001372834"/>
    </source>
</evidence>
<dbReference type="Gene3D" id="3.30.160.60">
    <property type="entry name" value="Classic Zinc Finger"/>
    <property type="match status" value="1"/>
</dbReference>
<dbReference type="SUPFAM" id="SSF57667">
    <property type="entry name" value="beta-beta-alpha zinc fingers"/>
    <property type="match status" value="1"/>
</dbReference>
<organism evidence="3 6">
    <name type="scientific">Polyplax serrata</name>
    <name type="common">Common mouse louse</name>
    <dbReference type="NCBI Taxonomy" id="468196"/>
    <lineage>
        <taxon>Eukaryota</taxon>
        <taxon>Metazoa</taxon>
        <taxon>Ecdysozoa</taxon>
        <taxon>Arthropoda</taxon>
        <taxon>Hexapoda</taxon>
        <taxon>Insecta</taxon>
        <taxon>Pterygota</taxon>
        <taxon>Neoptera</taxon>
        <taxon>Paraneoptera</taxon>
        <taxon>Psocodea</taxon>
        <taxon>Troctomorpha</taxon>
        <taxon>Phthiraptera</taxon>
        <taxon>Anoplura</taxon>
        <taxon>Polyplacidae</taxon>
        <taxon>Polyplax</taxon>
    </lineage>
</organism>
<dbReference type="PROSITE" id="PS00028">
    <property type="entry name" value="ZINC_FINGER_C2H2_1"/>
    <property type="match status" value="1"/>
</dbReference>
<name>A0AAN8P6E3_POLSC</name>
<keyword evidence="1" id="KW-0479">Metal-binding</keyword>
<evidence type="ECO:0000256" key="1">
    <source>
        <dbReference type="PROSITE-ProRule" id="PRU00042"/>
    </source>
</evidence>
<dbReference type="GO" id="GO:0008270">
    <property type="term" value="F:zinc ion binding"/>
    <property type="evidence" value="ECO:0007669"/>
    <property type="project" value="UniProtKB-KW"/>
</dbReference>
<dbReference type="Pfam" id="PF00096">
    <property type="entry name" value="zf-C2H2"/>
    <property type="match status" value="2"/>
</dbReference>
<keyword evidence="1" id="KW-0863">Zinc-finger</keyword>
<dbReference type="Proteomes" id="UP001372834">
    <property type="component" value="Unassembled WGS sequence"/>
</dbReference>
<evidence type="ECO:0000313" key="4">
    <source>
        <dbReference type="EMBL" id="KAK6632202.1"/>
    </source>
</evidence>
<dbReference type="InterPro" id="IPR036236">
    <property type="entry name" value="Znf_C2H2_sf"/>
</dbReference>
<dbReference type="EMBL" id="JAWJWE010000038">
    <property type="protein sequence ID" value="KAK6622914.1"/>
    <property type="molecule type" value="Genomic_DNA"/>
</dbReference>
<dbReference type="EMBL" id="JAWJWF010000005">
    <property type="protein sequence ID" value="KAK6632202.1"/>
    <property type="molecule type" value="Genomic_DNA"/>
</dbReference>
<keyword evidence="5" id="KW-1185">Reference proteome</keyword>
<evidence type="ECO:0000259" key="2">
    <source>
        <dbReference type="PROSITE" id="PS50157"/>
    </source>
</evidence>
<sequence>MCIDRTDLTFERISGEQTNLISDWVVIPGRGLLRKCPICRKTFAQSTSMKRHIQATHIKNSAATCNICGKICKNKYTMWVHRSKKHRPTALLRRFLEEDELQANLESDSK</sequence>
<evidence type="ECO:0000313" key="5">
    <source>
        <dbReference type="Proteomes" id="UP001359485"/>
    </source>
</evidence>